<protein>
    <submittedName>
        <fullName evidence="1">Beta-propeller repeat protein</fullName>
    </submittedName>
</protein>
<dbReference type="InterPro" id="IPR011042">
    <property type="entry name" value="6-blade_b-propeller_TolB-like"/>
</dbReference>
<keyword evidence="2" id="KW-1185">Reference proteome</keyword>
<dbReference type="InterPro" id="IPR010620">
    <property type="entry name" value="SBBP_repeat"/>
</dbReference>
<evidence type="ECO:0000313" key="2">
    <source>
        <dbReference type="Proteomes" id="UP000323917"/>
    </source>
</evidence>
<dbReference type="PANTHER" id="PTHR35580:SF1">
    <property type="entry name" value="PHYTASE-LIKE DOMAIN-CONTAINING PROTEIN"/>
    <property type="match status" value="1"/>
</dbReference>
<dbReference type="Proteomes" id="UP000323917">
    <property type="component" value="Chromosome"/>
</dbReference>
<proteinExistence type="predicted"/>
<dbReference type="KEGG" id="bgok:Pr1d_21670"/>
<dbReference type="OrthoDB" id="253958at2"/>
<gene>
    <name evidence="1" type="ORF">Pr1d_21670</name>
</gene>
<dbReference type="Gene3D" id="2.120.10.30">
    <property type="entry name" value="TolB, C-terminal domain"/>
    <property type="match status" value="1"/>
</dbReference>
<sequence length="508" mass="53204">MEVTVASPKQDVLRHCCTHPTDYATISVKILLPNCVWNNPFPLIFRSQTSHYSTILYLVRDFRKHSEMPLMSTRAILTLFIVSLGVTAVAQTESLDWIEQYGTTASDGGLGVSADGLGSVYVAGFTNGSLVTTSTSRDAFVSRFDDQGNELWTTQFGSTDSDFAYAASADGLGNVYVSGLTDGDLATSNAGSADAFVSKFDSSGSLLWSRQFGTSASDVSYGVYADGLGYVYATGITGGDLNGTNSGKFDAFLRKYDAAGNLLWTRQYGSSESDYAYGVSADALGNVYVSGDTFGDLGGINAGDTDAYVIMYDAAGNLQWTRQLGTTEADLGHGVSADGAGNVFLAGSTQGDLARTNAGSFGDGFVSKFDINGTELWTEQFGTSASEAVFSASADALGNVYVGGNTAGSLAAPNAGSIDTFVSKFDSTGTHIWSGQVGSSSYDSFYALSADGLGNVYLSGQTPGILGNASYGSQDIYLLKFKYVPEPSSLLLTVLTCGGMLARVRSTT</sequence>
<evidence type="ECO:0000313" key="1">
    <source>
        <dbReference type="EMBL" id="QEG34879.1"/>
    </source>
</evidence>
<reference evidence="1 2" key="1">
    <citation type="submission" date="2019-08" db="EMBL/GenBank/DDBJ databases">
        <title>Deep-cultivation of Planctomycetes and their phenomic and genomic characterization uncovers novel biology.</title>
        <authorList>
            <person name="Wiegand S."/>
            <person name="Jogler M."/>
            <person name="Boedeker C."/>
            <person name="Pinto D."/>
            <person name="Vollmers J."/>
            <person name="Rivas-Marin E."/>
            <person name="Kohn T."/>
            <person name="Peeters S.H."/>
            <person name="Heuer A."/>
            <person name="Rast P."/>
            <person name="Oberbeckmann S."/>
            <person name="Bunk B."/>
            <person name="Jeske O."/>
            <person name="Meyerdierks A."/>
            <person name="Storesund J.E."/>
            <person name="Kallscheuer N."/>
            <person name="Luecker S."/>
            <person name="Lage O.M."/>
            <person name="Pohl T."/>
            <person name="Merkel B.J."/>
            <person name="Hornburger P."/>
            <person name="Mueller R.-W."/>
            <person name="Bruemmer F."/>
            <person name="Labrenz M."/>
            <person name="Spormann A.M."/>
            <person name="Op den Camp H."/>
            <person name="Overmann J."/>
            <person name="Amann R."/>
            <person name="Jetten M.S.M."/>
            <person name="Mascher T."/>
            <person name="Medema M.H."/>
            <person name="Devos D.P."/>
            <person name="Kaster A.-K."/>
            <person name="Ovreas L."/>
            <person name="Rohde M."/>
            <person name="Galperin M.Y."/>
            <person name="Jogler C."/>
        </authorList>
    </citation>
    <scope>NUCLEOTIDE SEQUENCE [LARGE SCALE GENOMIC DNA]</scope>
    <source>
        <strain evidence="1 2">Pr1d</strain>
    </source>
</reference>
<dbReference type="AlphaFoldDB" id="A0A5B9QAT9"/>
<organism evidence="1 2">
    <name type="scientific">Bythopirellula goksoeyrii</name>
    <dbReference type="NCBI Taxonomy" id="1400387"/>
    <lineage>
        <taxon>Bacteria</taxon>
        <taxon>Pseudomonadati</taxon>
        <taxon>Planctomycetota</taxon>
        <taxon>Planctomycetia</taxon>
        <taxon>Pirellulales</taxon>
        <taxon>Lacipirellulaceae</taxon>
        <taxon>Bythopirellula</taxon>
    </lineage>
</organism>
<dbReference type="InterPro" id="IPR052918">
    <property type="entry name" value="Motility_Chemotaxis_Reg"/>
</dbReference>
<dbReference type="EMBL" id="CP042913">
    <property type="protein sequence ID" value="QEG34879.1"/>
    <property type="molecule type" value="Genomic_DNA"/>
</dbReference>
<name>A0A5B9QAT9_9BACT</name>
<dbReference type="InterPro" id="IPR013424">
    <property type="entry name" value="Ice-binding_C"/>
</dbReference>
<dbReference type="NCBIfam" id="TIGR02595">
    <property type="entry name" value="PEP_CTERM"/>
    <property type="match status" value="1"/>
</dbReference>
<dbReference type="SUPFAM" id="SSF50998">
    <property type="entry name" value="Quinoprotein alcohol dehydrogenase-like"/>
    <property type="match status" value="1"/>
</dbReference>
<accession>A0A5B9QAT9</accession>
<dbReference type="PANTHER" id="PTHR35580">
    <property type="entry name" value="CELL SURFACE GLYCOPROTEIN (S-LAYER PROTEIN)-LIKE PROTEIN"/>
    <property type="match status" value="1"/>
</dbReference>
<dbReference type="InterPro" id="IPR011047">
    <property type="entry name" value="Quinoprotein_ADH-like_sf"/>
</dbReference>
<dbReference type="Pfam" id="PF06739">
    <property type="entry name" value="SBBP"/>
    <property type="match status" value="4"/>
</dbReference>